<evidence type="ECO:0000256" key="3">
    <source>
        <dbReference type="SAM" id="MobiDB-lite"/>
    </source>
</evidence>
<sequence length="2544" mass="278448">MGAPRGERGGERKRRQQFYECQDFAIAEARRRFGFALKREDFRQLQNTGADTYIEAVEQVYWTNGRQWQWLCREIPQLSILVPTENGGTKGKGKGKGQQPKPAPAAKPKAKSGATTAVRDKGTPAHIEPQSLGEPSALSSGPAHSVETPLPATPAAPEQPPAAGEEGTEAEEEETPTEDPEHLKLEEAKEEAPEVTNSGAVAPVVSDSGAEGSADVDVHTEAAVHSLHTEAAVHSPVVVSSPPSPDFSERAQSEPPERPAPQGPLRARPRILKPPQDLPPGTYPTVRVDPQGIWVLVSANPNAPPLTGQRVAEAPQPTATDTATEQIDPFELSQRQWVDLASVFNAVPRSIDIAAAQVASARAGERTEEGFSRRGYRGEVPVTSPVQAKAQQREQEAQRLRAEAAAKPLVAPAPRQVGHREPLSIVFDWHKTLDLGLRRGRWSTAVVAALAQIAQEHRPLTFRVLSFTGQAQAEAHKNEALQALPALEQQAGVKFASFDQCFERTGAGGKASLLWSLGVVEGQLPGAHFLVDDNREIVKESKRTGCRTVLVQNAYGRYYTEGDLLDAIRALSDSLHGLGNERNTLQGATQLQQSQYLEAQAEVTQTRTEAQTVVDQARAQAQAEVTQVVAEATQAVLHTRAAAQEEVLASQRAALERVTLLEQDLARAQREREENERKVEQLLAERRLAEHYWVNREVELNQQLSDAALAVTTRATHWPNMSFSPDTTSHNGPAPSTPLPVARQRGTPQGTASTHNGGDNTSSGPHCPPPAYSVKGAAEGAPVEPQTPADYEVLVAIARVQRTPGDEVYLWAQECLTQSETQLRADPRFPRLTREISAKLLKTCRSGRFGLLFQQMTESERMSTGGMPNGRVMLRAIFRHFQLERDRIGMLGERNLLSIKMQGNDVAALEGFRDRYLYVLTTIPIDELPRPQTMFNHLLDELEKNTVMRPRCEKAREATGGSHRRTTEWLWSKVELALQLHQQKVNREEFDRNLRAKPSVLTSTASAGRDQPTVPANPAPNTTPKGAADKPPKKEKKNKTAKKDKARDKDDEVPGVPATKGKGKGKDDKSLGTPRQGNKGGGKGDTTPRSAEVKRVKDMTPAEKKKTPCMFYAHGMCKADPCPFLHDDKKKYTGPPPRGAAKPKAKAKANAAIAAVIPAMPACNSASTDSNVTWLWDTAAGRHLIGRQALSADMRACVRATSTPVGFATGGGAQHCSQSLSFGGSKLVPKEEQVYVLKECPPALSVGKAVQDQGCLFVWDPKESGPYFVPASEVHRCKLKVPRGARLNASRVVEYVPQFDERLSPLVHQPVEQLSPVEAVASPSAVESDAVSLADESIGDGAAGHAGYAPAEVATSDDEEHDAGYLEEAEDFVSRVGRPDAKSDDLIDAPTAPWQQIATDDVIMARGDDHRGIGTGELEGAASEVGFIPETSLPNRSIHLQSGLPYDFHTYSFPYACLSLSFDRRSHVDKDKSQWEVLTKSPFEGIRVCFGQLVYYRKKGPSTRALDPNLQPGLFLGWRLDAGLRYRFVTKVLDYTEFRAKRNTLVVDVPQDELFVEEGPPVFPVANANRRALMEGAAKGELPDIPLKERKEKEDRRSLPPTPGRSLPPTPAGAVPPTPVPESVAPPAPPAPAAEPTAPGREVAEVSSVAGVAVPSVTATSTKLAEATGHELPVFGVPAGVSPEPAPQKPVFKKETNRRARRAKIKGKGLTTVLEYDCPHGSVFGKINTELGVPHLRLSRKSFDLENNCVQTQLKDQLTVLNSAHLWGALPNIVGFRRRDGDAAKRRWLSQLVRFRSSFQAFTLQAQHALEKGHDLTLAWPSQSECWRRPEVKEFLSKRLHLLCEVEVKGCNFGWWGNDDKPLHASFRFYTTSARLVEALVKFEQENKVEEFSKNKGVAQQVPTDLPALCRHIVLAINPRAQAPVAPAMPVIPTQGQEEHREREQTLRHVSPLANFEEFAAVVESDPTSQRIVEEIVDLNGLVSQVCGLNQDGKQSSPEVAAMVTKLLSRAEMLASPEALAALRSEADGLRSVPVWDETNPREYADVQKEAKHTGAKVHFGRLMTIVSIKFYELAKHLQKLKGRIVYRGDCAKDEYGAAAVYQELGANPTSVQGLNNCLAYGALQGHATTTADAIKAYVQALLKSKHQTWIELPPELRPKWWREKFARLLLSTYVDDLTLSGPVEEHQAFWDELTALVDVEPPEPVFRVLGRNHYIVDVDGEGESSDLPSVAAAKDAMSFDMVDYAQQTVNLYLSLTGSKKLKNVQTPFCPEGSLPPSDDEVTGELAPAACKLLMKALWLGRLSRPDIIKPIGDLATCVQKWSRNNDRQAHRLICYIDSTKYHRLVGHVGDSPDDLKLSLYVDADFAGEKAHARSTSGGYLVLSGPNTFFPLAWVSKRQTATSRSTTESEIVSLAYSLYGEGLPALSLWDTLLGRTMQMTVHEDNQATIIIARKGSSPKLRHISRTHKVNLSCLAEQLEEGSGVDIQYVDTNLQAADIFTKQLSSAKWDNAIRLLGLRTKMPKELVDKRMLSSKPGAAPKSSKT</sequence>
<keyword evidence="1" id="KW-0479">Metal-binding</keyword>
<keyword evidence="1" id="KW-0863">Zinc-finger</keyword>
<dbReference type="PROSITE" id="PS50103">
    <property type="entry name" value="ZF_C3H1"/>
    <property type="match status" value="1"/>
</dbReference>
<evidence type="ECO:0000256" key="1">
    <source>
        <dbReference type="PROSITE-ProRule" id="PRU00723"/>
    </source>
</evidence>
<dbReference type="CDD" id="cd06503">
    <property type="entry name" value="ATP-synt_Fo_b"/>
    <property type="match status" value="1"/>
</dbReference>
<feature type="region of interest" description="Disordered" evidence="3">
    <location>
        <begin position="720"/>
        <end position="785"/>
    </location>
</feature>
<dbReference type="OrthoDB" id="411865at2759"/>
<reference evidence="5" key="1">
    <citation type="submission" date="2021-02" db="EMBL/GenBank/DDBJ databases">
        <authorList>
            <person name="Dougan E. K."/>
            <person name="Rhodes N."/>
            <person name="Thang M."/>
            <person name="Chan C."/>
        </authorList>
    </citation>
    <scope>NUCLEOTIDE SEQUENCE</scope>
</reference>
<feature type="compositionally biased region" description="Low complexity" evidence="3">
    <location>
        <begin position="1634"/>
        <end position="1644"/>
    </location>
</feature>
<feature type="compositionally biased region" description="Low complexity" evidence="3">
    <location>
        <begin position="97"/>
        <end position="117"/>
    </location>
</feature>
<evidence type="ECO:0000259" key="4">
    <source>
        <dbReference type="PROSITE" id="PS50103"/>
    </source>
</evidence>
<accession>A0A812VES4</accession>
<organism evidence="5 6">
    <name type="scientific">Symbiodinium natans</name>
    <dbReference type="NCBI Taxonomy" id="878477"/>
    <lineage>
        <taxon>Eukaryota</taxon>
        <taxon>Sar</taxon>
        <taxon>Alveolata</taxon>
        <taxon>Dinophyceae</taxon>
        <taxon>Suessiales</taxon>
        <taxon>Symbiodiniaceae</taxon>
        <taxon>Symbiodinium</taxon>
    </lineage>
</organism>
<feature type="compositionally biased region" description="Basic and acidic residues" evidence="3">
    <location>
        <begin position="1586"/>
        <end position="1598"/>
    </location>
</feature>
<evidence type="ECO:0000313" key="5">
    <source>
        <dbReference type="EMBL" id="CAE7613486.1"/>
    </source>
</evidence>
<feature type="compositionally biased region" description="Pro residues" evidence="3">
    <location>
        <begin position="151"/>
        <end position="160"/>
    </location>
</feature>
<name>A0A812VES4_9DINO</name>
<feature type="compositionally biased region" description="Basic and acidic residues" evidence="3">
    <location>
        <begin position="247"/>
        <end position="257"/>
    </location>
</feature>
<comment type="caution">
    <text evidence="5">The sequence shown here is derived from an EMBL/GenBank/DDBJ whole genome shotgun (WGS) entry which is preliminary data.</text>
</comment>
<gene>
    <name evidence="5" type="primary">RE1</name>
    <name evidence="5" type="ORF">SNAT2548_LOCUS34885</name>
</gene>
<feature type="compositionally biased region" description="Acidic residues" evidence="3">
    <location>
        <begin position="166"/>
        <end position="178"/>
    </location>
</feature>
<keyword evidence="1" id="KW-0862">Zinc</keyword>
<dbReference type="GO" id="GO:0008270">
    <property type="term" value="F:zinc ion binding"/>
    <property type="evidence" value="ECO:0007669"/>
    <property type="project" value="UniProtKB-KW"/>
</dbReference>
<dbReference type="EMBL" id="CAJNDS010002834">
    <property type="protein sequence ID" value="CAE7613486.1"/>
    <property type="molecule type" value="Genomic_DNA"/>
</dbReference>
<dbReference type="PANTHER" id="PTHR48125">
    <property type="entry name" value="LP07818P1"/>
    <property type="match status" value="1"/>
</dbReference>
<dbReference type="PANTHER" id="PTHR48125:SF10">
    <property type="entry name" value="OS12G0136300 PROTEIN"/>
    <property type="match status" value="1"/>
</dbReference>
<keyword evidence="6" id="KW-1185">Reference proteome</keyword>
<feature type="compositionally biased region" description="Pro residues" evidence="3">
    <location>
        <begin position="1600"/>
        <end position="1633"/>
    </location>
</feature>
<feature type="zinc finger region" description="C3H1-type" evidence="1">
    <location>
        <begin position="1103"/>
        <end position="1129"/>
    </location>
</feature>
<feature type="domain" description="C3H1-type" evidence="4">
    <location>
        <begin position="1103"/>
        <end position="1129"/>
    </location>
</feature>
<feature type="region of interest" description="Disordered" evidence="3">
    <location>
        <begin position="83"/>
        <end position="282"/>
    </location>
</feature>
<feature type="compositionally biased region" description="Low complexity" evidence="3">
    <location>
        <begin position="1012"/>
        <end position="1026"/>
    </location>
</feature>
<proteinExistence type="predicted"/>
<evidence type="ECO:0000256" key="2">
    <source>
        <dbReference type="SAM" id="Coils"/>
    </source>
</evidence>
<feature type="region of interest" description="Disordered" evidence="3">
    <location>
        <begin position="1002"/>
        <end position="1096"/>
    </location>
</feature>
<dbReference type="CDD" id="cd09272">
    <property type="entry name" value="RNase_HI_RT_Ty1"/>
    <property type="match status" value="1"/>
</dbReference>
<dbReference type="InterPro" id="IPR000571">
    <property type="entry name" value="Znf_CCCH"/>
</dbReference>
<feature type="compositionally biased region" description="Basic and acidic residues" evidence="3">
    <location>
        <begin position="1041"/>
        <end position="1052"/>
    </location>
</feature>
<feature type="compositionally biased region" description="Polar residues" evidence="3">
    <location>
        <begin position="720"/>
        <end position="731"/>
    </location>
</feature>
<feature type="coiled-coil region" evidence="2">
    <location>
        <begin position="651"/>
        <end position="685"/>
    </location>
</feature>
<protein>
    <submittedName>
        <fullName evidence="5">RE1 protein</fullName>
    </submittedName>
</protein>
<feature type="region of interest" description="Disordered" evidence="3">
    <location>
        <begin position="1577"/>
        <end position="1644"/>
    </location>
</feature>
<feature type="compositionally biased region" description="Basic and acidic residues" evidence="3">
    <location>
        <begin position="179"/>
        <end position="192"/>
    </location>
</feature>
<feature type="compositionally biased region" description="Polar residues" evidence="3">
    <location>
        <begin position="746"/>
        <end position="764"/>
    </location>
</feature>
<evidence type="ECO:0000313" key="6">
    <source>
        <dbReference type="Proteomes" id="UP000604046"/>
    </source>
</evidence>
<keyword evidence="2" id="KW-0175">Coiled coil</keyword>
<dbReference type="Proteomes" id="UP000604046">
    <property type="component" value="Unassembled WGS sequence"/>
</dbReference>